<dbReference type="SUPFAM" id="SSF53300">
    <property type="entry name" value="vWA-like"/>
    <property type="match status" value="1"/>
</dbReference>
<dbReference type="PANTHER" id="PTHR10338:SF155">
    <property type="entry name" value="INTER-ALPHA-TRYPSIN INHIBITOR HEAVY CHAIN H6"/>
    <property type="match status" value="1"/>
</dbReference>
<sequence length="468" mass="51009">MTSFGVSATIVSRYASTCVCSTASNPDPVPRHAAFHLDLPPAAFITNFTVLVDGKAHQAEVMEKRRARELYEAARRQGRTAAHVGTKEKETQRFHVTVSVAAGGDASFELCYEELLRRRLGTYRYSVRLHPRRVVAELRVELSITERAGIAELRVLPLLRGRVTPSVRVEKGTHCARVAFAPTPQEQAALGVISDFVVEYDVARRDAAGDVELYDEHFVHFFAPAGLSPIPKDIVFVIDVSGSMSGTKLKQTKAAMRSILHDLRPRDRFNIVAFAEAACVWREDGSVPATASFVRSATRYVDALQADGWTDINHALQVVAALLHRPAEEPRVPLLLLLTDGEPTAGVTNIPRILSNAHRALSSSSALLFGLAFGDDADLALLRRLAAASGGTAQHVPEEADAAFRLADVVREIDSPLLRDVELTYPGAMAQHVTPKLFPGYFRGSELVVAGRLEPGTERLRVQASGRG</sequence>
<reference evidence="3 4" key="1">
    <citation type="submission" date="2016-07" db="EMBL/GenBank/DDBJ databases">
        <title>Disparate Historic Effective Population Sizes Predicted by Modern Levels of Genome Diversity for the Scaled Quail (Callipepla squamata) and the Northern Bobwhite (Colinus virginianus): Inferences from First and Second Generation Draft Genome Assemblies for Sympatric New World Quail.</title>
        <authorList>
            <person name="Oldeschulte D.L."/>
            <person name="Halley Y.A."/>
            <person name="Bhattarai E.K."/>
            <person name="Brashear W.A."/>
            <person name="Hill J."/>
            <person name="Metz R.P."/>
            <person name="Johnson C.D."/>
            <person name="Rollins D."/>
            <person name="Peterson M.J."/>
            <person name="Bickhart D.M."/>
            <person name="Decker J.E."/>
            <person name="Seabury C.M."/>
        </authorList>
    </citation>
    <scope>NUCLEOTIDE SEQUENCE [LARGE SCALE GENOMIC DNA]</scope>
    <source>
        <strain evidence="3 4">Texas</strain>
        <tissue evidence="3">Leg muscle</tissue>
    </source>
</reference>
<dbReference type="InterPro" id="IPR013694">
    <property type="entry name" value="VIT"/>
</dbReference>
<evidence type="ECO:0000259" key="2">
    <source>
        <dbReference type="PROSITE" id="PS51468"/>
    </source>
</evidence>
<dbReference type="SMART" id="SM00609">
    <property type="entry name" value="VIT"/>
    <property type="match status" value="1"/>
</dbReference>
<dbReference type="SMART" id="SM00327">
    <property type="entry name" value="VWA"/>
    <property type="match status" value="1"/>
</dbReference>
<dbReference type="Gene3D" id="3.40.50.410">
    <property type="entry name" value="von Willebrand factor, type A domain"/>
    <property type="match status" value="1"/>
</dbReference>
<protein>
    <recommendedName>
        <fullName evidence="5">VWFA domain-containing protein</fullName>
    </recommendedName>
</protein>
<dbReference type="PANTHER" id="PTHR10338">
    <property type="entry name" value="INTER-ALPHA-TRYPSIN INHIBITOR HEAVY CHAIN FAMILY MEMBER"/>
    <property type="match status" value="1"/>
</dbReference>
<feature type="domain" description="VWFA" evidence="1">
    <location>
        <begin position="233"/>
        <end position="413"/>
    </location>
</feature>
<feature type="domain" description="VIT" evidence="2">
    <location>
        <begin position="1"/>
        <end position="114"/>
    </location>
</feature>
<evidence type="ECO:0000313" key="4">
    <source>
        <dbReference type="Proteomes" id="UP000198323"/>
    </source>
</evidence>
<dbReference type="Pfam" id="PF08487">
    <property type="entry name" value="VIT"/>
    <property type="match status" value="1"/>
</dbReference>
<accession>A0A226MBL1</accession>
<keyword evidence="4" id="KW-1185">Reference proteome</keyword>
<dbReference type="Proteomes" id="UP000198323">
    <property type="component" value="Unassembled WGS sequence"/>
</dbReference>
<proteinExistence type="predicted"/>
<name>A0A226MBL1_CALSU</name>
<dbReference type="PROSITE" id="PS51468">
    <property type="entry name" value="VIT"/>
    <property type="match status" value="1"/>
</dbReference>
<organism evidence="3 4">
    <name type="scientific">Callipepla squamata</name>
    <name type="common">Scaled quail</name>
    <dbReference type="NCBI Taxonomy" id="9009"/>
    <lineage>
        <taxon>Eukaryota</taxon>
        <taxon>Metazoa</taxon>
        <taxon>Chordata</taxon>
        <taxon>Craniata</taxon>
        <taxon>Vertebrata</taxon>
        <taxon>Euteleostomi</taxon>
        <taxon>Archelosauria</taxon>
        <taxon>Archosauria</taxon>
        <taxon>Dinosauria</taxon>
        <taxon>Saurischia</taxon>
        <taxon>Theropoda</taxon>
        <taxon>Coelurosauria</taxon>
        <taxon>Aves</taxon>
        <taxon>Neognathae</taxon>
        <taxon>Galloanserae</taxon>
        <taxon>Galliformes</taxon>
        <taxon>Odontophoridae</taxon>
        <taxon>Callipepla</taxon>
    </lineage>
</organism>
<dbReference type="InterPro" id="IPR002035">
    <property type="entry name" value="VWF_A"/>
</dbReference>
<dbReference type="PROSITE" id="PS50234">
    <property type="entry name" value="VWFA"/>
    <property type="match status" value="1"/>
</dbReference>
<dbReference type="AlphaFoldDB" id="A0A226MBL1"/>
<evidence type="ECO:0000313" key="3">
    <source>
        <dbReference type="EMBL" id="OXB52662.1"/>
    </source>
</evidence>
<dbReference type="EMBL" id="MCFN01002380">
    <property type="protein sequence ID" value="OXB52662.1"/>
    <property type="molecule type" value="Genomic_DNA"/>
</dbReference>
<dbReference type="Pfam" id="PF13768">
    <property type="entry name" value="VWA_3"/>
    <property type="match status" value="1"/>
</dbReference>
<dbReference type="InterPro" id="IPR050934">
    <property type="entry name" value="ITIH"/>
</dbReference>
<gene>
    <name evidence="3" type="ORF">ASZ78_010239</name>
</gene>
<dbReference type="STRING" id="9009.A0A226MBL1"/>
<comment type="caution">
    <text evidence="3">The sequence shown here is derived from an EMBL/GenBank/DDBJ whole genome shotgun (WGS) entry which is preliminary data.</text>
</comment>
<feature type="non-terminal residue" evidence="3">
    <location>
        <position position="468"/>
    </location>
</feature>
<dbReference type="InterPro" id="IPR036465">
    <property type="entry name" value="vWFA_dom_sf"/>
</dbReference>
<evidence type="ECO:0000259" key="1">
    <source>
        <dbReference type="PROSITE" id="PS50234"/>
    </source>
</evidence>
<dbReference type="OrthoDB" id="299997at2759"/>
<evidence type="ECO:0008006" key="5">
    <source>
        <dbReference type="Google" id="ProtNLM"/>
    </source>
</evidence>